<keyword evidence="1" id="KW-1133">Transmembrane helix</keyword>
<accession>A0AAN9MJM4</accession>
<evidence type="ECO:0000256" key="1">
    <source>
        <dbReference type="SAM" id="Phobius"/>
    </source>
</evidence>
<proteinExistence type="predicted"/>
<organism evidence="2 3">
    <name type="scientific">Phaseolus coccineus</name>
    <name type="common">Scarlet runner bean</name>
    <name type="synonym">Phaseolus multiflorus</name>
    <dbReference type="NCBI Taxonomy" id="3886"/>
    <lineage>
        <taxon>Eukaryota</taxon>
        <taxon>Viridiplantae</taxon>
        <taxon>Streptophyta</taxon>
        <taxon>Embryophyta</taxon>
        <taxon>Tracheophyta</taxon>
        <taxon>Spermatophyta</taxon>
        <taxon>Magnoliopsida</taxon>
        <taxon>eudicotyledons</taxon>
        <taxon>Gunneridae</taxon>
        <taxon>Pentapetalae</taxon>
        <taxon>rosids</taxon>
        <taxon>fabids</taxon>
        <taxon>Fabales</taxon>
        <taxon>Fabaceae</taxon>
        <taxon>Papilionoideae</taxon>
        <taxon>50 kb inversion clade</taxon>
        <taxon>NPAAA clade</taxon>
        <taxon>indigoferoid/millettioid clade</taxon>
        <taxon>Phaseoleae</taxon>
        <taxon>Phaseolus</taxon>
    </lineage>
</organism>
<feature type="transmembrane region" description="Helical" evidence="1">
    <location>
        <begin position="116"/>
        <end position="138"/>
    </location>
</feature>
<evidence type="ECO:0000313" key="3">
    <source>
        <dbReference type="Proteomes" id="UP001374584"/>
    </source>
</evidence>
<dbReference type="Proteomes" id="UP001374584">
    <property type="component" value="Unassembled WGS sequence"/>
</dbReference>
<gene>
    <name evidence="2" type="ORF">VNO80_18577</name>
</gene>
<dbReference type="AlphaFoldDB" id="A0AAN9MJM4"/>
<protein>
    <submittedName>
        <fullName evidence="2">Uncharacterized protein</fullName>
    </submittedName>
</protein>
<evidence type="ECO:0000313" key="2">
    <source>
        <dbReference type="EMBL" id="KAK7353137.1"/>
    </source>
</evidence>
<dbReference type="EMBL" id="JAYMYR010000007">
    <property type="protein sequence ID" value="KAK7353137.1"/>
    <property type="molecule type" value="Genomic_DNA"/>
</dbReference>
<keyword evidence="1" id="KW-0472">Membrane</keyword>
<comment type="caution">
    <text evidence="2">The sequence shown here is derived from an EMBL/GenBank/DDBJ whole genome shotgun (WGS) entry which is preliminary data.</text>
</comment>
<name>A0AAN9MJM4_PHACN</name>
<keyword evidence="3" id="KW-1185">Reference proteome</keyword>
<keyword evidence="1" id="KW-0812">Transmembrane</keyword>
<sequence>MLIKAKPSTAKWRVNPIRHYKLMEDLWGLDRATGQGVAVPAHVTSASLFYNRILESVSAKIGTLLRFPSFPLFQQNEASLTRRIPVPGTHPFRIVPSREGFSYSLLLISDASIHHFLSFFYAILTMFLHLYALLEIFFDMRPRFMNYTSRFRLCTLLRIEQIHDLEFRDGVKMLNLSL</sequence>
<reference evidence="2 3" key="1">
    <citation type="submission" date="2024-01" db="EMBL/GenBank/DDBJ databases">
        <title>The genomes of 5 underutilized Papilionoideae crops provide insights into root nodulation and disease resistanc.</title>
        <authorList>
            <person name="Jiang F."/>
        </authorList>
    </citation>
    <scope>NUCLEOTIDE SEQUENCE [LARGE SCALE GENOMIC DNA]</scope>
    <source>
        <strain evidence="2">JINMINGXINNONG_FW02</strain>
        <tissue evidence="2">Leaves</tissue>
    </source>
</reference>